<proteinExistence type="predicted"/>
<feature type="transmembrane region" description="Helical" evidence="1">
    <location>
        <begin position="591"/>
        <end position="609"/>
    </location>
</feature>
<keyword evidence="1" id="KW-1133">Transmembrane helix</keyword>
<gene>
    <name evidence="2" type="ORF">DRH29_04275</name>
</gene>
<dbReference type="Proteomes" id="UP000281261">
    <property type="component" value="Unassembled WGS sequence"/>
</dbReference>
<dbReference type="AlphaFoldDB" id="A0A420ZBU7"/>
<evidence type="ECO:0000256" key="1">
    <source>
        <dbReference type="SAM" id="Phobius"/>
    </source>
</evidence>
<comment type="caution">
    <text evidence="2">The sequence shown here is derived from an EMBL/GenBank/DDBJ whole genome shotgun (WGS) entry which is preliminary data.</text>
</comment>
<sequence length="610" mass="65976">MDREWWEAALVMAVVVIGMVLGSYAFFDGLVSYAQSSSNLKYFVPVAAWSDGQYIYIAGYNESSGYAALAKFEISSGLTVGYKEYIDYARWDMVYASPKSDYVYVATNGVVAAVSKSDLSLVNTMAPTGSYVAAMAIYGSELYIFSYPTGRVGDWVHADKCSLDLSSCTKDFASSRVGFGGGGTTEEANHEFDYAVELGYVGMFANATNDYPYVYMANLEQVASASGATDYITGYQLPAVNLHLISVVYAADLGKWLAAFTSDFVNVTVYALSYDGGTSVSKYAEATCTLSAPAVSFGVARYVGNNTLVFVYNDGSGVRRDYFRISLGTGTCSFDRSFTDDGMEFHRAAVYVNGLLYYFVYDPVNHEAVGLSQPVAIMYTTVYSTVTRTITSPVTVYTTVTPTTTVTRTATVTLTVGRTVTTTLTKTASETYTVLYTVTKPYTTTITTVVESPVTVTETVTEPVTETITETSPSTTTYTTEYTTTYTTTRVSTTTYVTTITSTYTTTEWYTTVITNPLWNATVVKPTTVTGTTTYTTTVTTVVPVAGIVVPVGATFIAGVSPTTVYEPVPVPVEVTKTTTVYVPKVESGGYMVYLFVLLFAVILAVLYLA</sequence>
<feature type="transmembrane region" description="Helical" evidence="1">
    <location>
        <begin position="7"/>
        <end position="27"/>
    </location>
</feature>
<keyword evidence="1" id="KW-0472">Membrane</keyword>
<evidence type="ECO:0000313" key="2">
    <source>
        <dbReference type="EMBL" id="RLC36596.1"/>
    </source>
</evidence>
<accession>A0A420ZBU7</accession>
<feature type="non-terminal residue" evidence="2">
    <location>
        <position position="610"/>
    </location>
</feature>
<evidence type="ECO:0000313" key="3">
    <source>
        <dbReference type="Proteomes" id="UP000281261"/>
    </source>
</evidence>
<dbReference type="EMBL" id="QMNG01000043">
    <property type="protein sequence ID" value="RLC36596.1"/>
    <property type="molecule type" value="Genomic_DNA"/>
</dbReference>
<keyword evidence="1" id="KW-0812">Transmembrane</keyword>
<name>A0A420ZBU7_UNCK3</name>
<organism evidence="2 3">
    <name type="scientific">candidate division Kazan bacterium</name>
    <dbReference type="NCBI Taxonomy" id="2202143"/>
    <lineage>
        <taxon>Bacteria</taxon>
        <taxon>Bacteria division Kazan-3B-28</taxon>
    </lineage>
</organism>
<reference evidence="2 3" key="1">
    <citation type="submission" date="2018-06" db="EMBL/GenBank/DDBJ databases">
        <title>Extensive metabolic versatility and redundancy in microbially diverse, dynamic hydrothermal sediments.</title>
        <authorList>
            <person name="Dombrowski N."/>
            <person name="Teske A."/>
            <person name="Baker B.J."/>
        </authorList>
    </citation>
    <scope>NUCLEOTIDE SEQUENCE [LARGE SCALE GENOMIC DNA]</scope>
    <source>
        <strain evidence="2">B79_G16</strain>
    </source>
</reference>
<protein>
    <submittedName>
        <fullName evidence="2">Uncharacterized protein</fullName>
    </submittedName>
</protein>
<dbReference type="SUPFAM" id="SSF82171">
    <property type="entry name" value="DPP6 N-terminal domain-like"/>
    <property type="match status" value="1"/>
</dbReference>